<feature type="compositionally biased region" description="Polar residues" evidence="1">
    <location>
        <begin position="15"/>
        <end position="28"/>
    </location>
</feature>
<dbReference type="PROSITE" id="PS50020">
    <property type="entry name" value="WW_DOMAIN_2"/>
    <property type="match status" value="1"/>
</dbReference>
<dbReference type="Proteomes" id="UP000789595">
    <property type="component" value="Unassembled WGS sequence"/>
</dbReference>
<dbReference type="EMBL" id="CAKKNE010000002">
    <property type="protein sequence ID" value="CAH0367628.1"/>
    <property type="molecule type" value="Genomic_DNA"/>
</dbReference>
<evidence type="ECO:0000313" key="3">
    <source>
        <dbReference type="EMBL" id="CAE0686848.1"/>
    </source>
</evidence>
<proteinExistence type="predicted"/>
<name>A0A7S3ZLQ2_9STRA</name>
<dbReference type="SUPFAM" id="SSF51045">
    <property type="entry name" value="WW domain"/>
    <property type="match status" value="1"/>
</dbReference>
<evidence type="ECO:0000259" key="2">
    <source>
        <dbReference type="PROSITE" id="PS50020"/>
    </source>
</evidence>
<feature type="compositionally biased region" description="Basic and acidic residues" evidence="1">
    <location>
        <begin position="38"/>
        <end position="62"/>
    </location>
</feature>
<feature type="domain" description="WW" evidence="2">
    <location>
        <begin position="62"/>
        <end position="96"/>
    </location>
</feature>
<dbReference type="AlphaFoldDB" id="A0A7S3ZLQ2"/>
<protein>
    <recommendedName>
        <fullName evidence="2">WW domain-containing protein</fullName>
    </recommendedName>
</protein>
<reference evidence="4" key="2">
    <citation type="submission" date="2021-11" db="EMBL/GenBank/DDBJ databases">
        <authorList>
            <consortium name="Genoscope - CEA"/>
            <person name="William W."/>
        </authorList>
    </citation>
    <scope>NUCLEOTIDE SEQUENCE</scope>
</reference>
<dbReference type="PROSITE" id="PS01159">
    <property type="entry name" value="WW_DOMAIN_1"/>
    <property type="match status" value="1"/>
</dbReference>
<dbReference type="Pfam" id="PF00397">
    <property type="entry name" value="WW"/>
    <property type="match status" value="1"/>
</dbReference>
<sequence length="370" mass="40497">MAELTARAKPADAGPSTTEATAQKTVASSKPKHRRGRRREDQSAQPKDAKPRSIHEGKDDRPPPPAHWVRYIDAKSGRPYWHDCTSGVTQWDDPNAKDEETDDDDDGTPWVDRLAAEAQALDNASDGDDDSAVDAGVAAAARDLEKTLNLDEDAGAYLARLALSELLCDGDAKTAVATAVEAAAPFLADDENEADATEPLARALVKALVALRGGVSVQRSKQDDAVTALREVFPAVRVELVEEHVRRAKGDANVAAETLVQASLDALKRGEESERKGRVITRDAFFDHVLSKDERRRLFEEYHMEKEVKEHHPIVHSDGGKRELRKQTRYRDGKVASTTGERFLVEPKESAEFVKATSVSIRVTGGGRTH</sequence>
<dbReference type="CDD" id="cd14279">
    <property type="entry name" value="CUE"/>
    <property type="match status" value="1"/>
</dbReference>
<dbReference type="InterPro" id="IPR001202">
    <property type="entry name" value="WW_dom"/>
</dbReference>
<dbReference type="EMBL" id="HBIW01002725">
    <property type="protein sequence ID" value="CAE0686848.1"/>
    <property type="molecule type" value="Transcribed_RNA"/>
</dbReference>
<organism evidence="3">
    <name type="scientific">Pelagomonas calceolata</name>
    <dbReference type="NCBI Taxonomy" id="35677"/>
    <lineage>
        <taxon>Eukaryota</taxon>
        <taxon>Sar</taxon>
        <taxon>Stramenopiles</taxon>
        <taxon>Ochrophyta</taxon>
        <taxon>Pelagophyceae</taxon>
        <taxon>Pelagomonadales</taxon>
        <taxon>Pelagomonadaceae</taxon>
        <taxon>Pelagomonas</taxon>
    </lineage>
</organism>
<keyword evidence="5" id="KW-1185">Reference proteome</keyword>
<evidence type="ECO:0000313" key="4">
    <source>
        <dbReference type="EMBL" id="CAH0367628.1"/>
    </source>
</evidence>
<dbReference type="OrthoDB" id="78308at2759"/>
<evidence type="ECO:0000256" key="1">
    <source>
        <dbReference type="SAM" id="MobiDB-lite"/>
    </source>
</evidence>
<dbReference type="InterPro" id="IPR036020">
    <property type="entry name" value="WW_dom_sf"/>
</dbReference>
<accession>A0A7S3ZLQ2</accession>
<dbReference type="SMART" id="SM00456">
    <property type="entry name" value="WW"/>
    <property type="match status" value="1"/>
</dbReference>
<feature type="region of interest" description="Disordered" evidence="1">
    <location>
        <begin position="1"/>
        <end position="112"/>
    </location>
</feature>
<gene>
    <name evidence="3" type="ORF">PCAL00307_LOCUS2282</name>
    <name evidence="4" type="ORF">PECAL_2P06600</name>
</gene>
<reference evidence="3" key="1">
    <citation type="submission" date="2021-01" db="EMBL/GenBank/DDBJ databases">
        <authorList>
            <person name="Corre E."/>
            <person name="Pelletier E."/>
            <person name="Niang G."/>
            <person name="Scheremetjew M."/>
            <person name="Finn R."/>
            <person name="Kale V."/>
            <person name="Holt S."/>
            <person name="Cochrane G."/>
            <person name="Meng A."/>
            <person name="Brown T."/>
            <person name="Cohen L."/>
        </authorList>
    </citation>
    <scope>NUCLEOTIDE SEQUENCE</scope>
    <source>
        <strain evidence="3">CCMP1756</strain>
    </source>
</reference>
<dbReference type="CDD" id="cd00201">
    <property type="entry name" value="WW"/>
    <property type="match status" value="1"/>
</dbReference>
<evidence type="ECO:0000313" key="5">
    <source>
        <dbReference type="Proteomes" id="UP000789595"/>
    </source>
</evidence>
<dbReference type="Gene3D" id="2.20.70.10">
    <property type="match status" value="1"/>
</dbReference>